<dbReference type="EMBL" id="CAJZBQ010000060">
    <property type="protein sequence ID" value="CAG9334793.1"/>
    <property type="molecule type" value="Genomic_DNA"/>
</dbReference>
<feature type="coiled-coil region" evidence="1">
    <location>
        <begin position="16"/>
        <end position="43"/>
    </location>
</feature>
<protein>
    <submittedName>
        <fullName evidence="2">Uncharacterized protein</fullName>
    </submittedName>
</protein>
<dbReference type="AlphaFoldDB" id="A0AAU9K5F1"/>
<name>A0AAU9K5F1_9CILI</name>
<feature type="coiled-coil region" evidence="1">
    <location>
        <begin position="155"/>
        <end position="454"/>
    </location>
</feature>
<evidence type="ECO:0000256" key="1">
    <source>
        <dbReference type="SAM" id="Coils"/>
    </source>
</evidence>
<comment type="caution">
    <text evidence="2">The sequence shown here is derived from an EMBL/GenBank/DDBJ whole genome shotgun (WGS) entry which is preliminary data.</text>
</comment>
<evidence type="ECO:0000313" key="2">
    <source>
        <dbReference type="EMBL" id="CAG9334793.1"/>
    </source>
</evidence>
<accession>A0AAU9K5F1</accession>
<organism evidence="2 3">
    <name type="scientific">Blepharisma stoltei</name>
    <dbReference type="NCBI Taxonomy" id="1481888"/>
    <lineage>
        <taxon>Eukaryota</taxon>
        <taxon>Sar</taxon>
        <taxon>Alveolata</taxon>
        <taxon>Ciliophora</taxon>
        <taxon>Postciliodesmatophora</taxon>
        <taxon>Heterotrichea</taxon>
        <taxon>Heterotrichida</taxon>
        <taxon>Blepharismidae</taxon>
        <taxon>Blepharisma</taxon>
    </lineage>
</organism>
<sequence>MSDLEEDSITWTMAEYGQFQNELLNLKHENQKLKSNSERYEELIKLAPNPYFEIINLRKALDEKSKPKDDPSKLKFPLFSRQIALECLKKVRKEELLTDDQELLLEQLLAIFEHMWPKGGQADTARPNESTIEDISSKAEQKRVSDLNGKLKLSLEVLEEKCKAIEIALDSTVKENNDLRIKNSQLENQKETLIIDLANREEEVSDARQALKEKYAIECSREELDLENSKLKRNLEKLEQEIKELRGNGAITLKEEIKGLIKENQELKKSFDELKGNEHLLQIEYNNLKNSARDNMQELGNISFKNKELENRIKNLEEINKKLQSDYEDAKTEKQIVQKRSMHDLKDLKNQYSKEKSMHEQCKLEKERLLQELKGAQGRSPKTSNEPMSFQEKIIVEALSHRVQELEQELIENQNKAADYDEMARNFENLQKENEDLKAEINKLQTDIGMLGAQFNEIMRNKSYA</sequence>
<proteinExistence type="predicted"/>
<keyword evidence="3" id="KW-1185">Reference proteome</keyword>
<gene>
    <name evidence="2" type="ORF">BSTOLATCC_MIC62378</name>
</gene>
<keyword evidence="1" id="KW-0175">Coiled coil</keyword>
<reference evidence="2" key="1">
    <citation type="submission" date="2021-09" db="EMBL/GenBank/DDBJ databases">
        <authorList>
            <consortium name="AG Swart"/>
            <person name="Singh M."/>
            <person name="Singh A."/>
            <person name="Seah K."/>
            <person name="Emmerich C."/>
        </authorList>
    </citation>
    <scope>NUCLEOTIDE SEQUENCE</scope>
    <source>
        <strain evidence="2">ATCC30299</strain>
    </source>
</reference>
<dbReference type="Proteomes" id="UP001162131">
    <property type="component" value="Unassembled WGS sequence"/>
</dbReference>
<evidence type="ECO:0000313" key="3">
    <source>
        <dbReference type="Proteomes" id="UP001162131"/>
    </source>
</evidence>